<comment type="caution">
    <text evidence="1">The sequence shown here is derived from an EMBL/GenBank/DDBJ whole genome shotgun (WGS) entry which is preliminary data.</text>
</comment>
<accession>A0AA36MM66</accession>
<reference evidence="1" key="1">
    <citation type="submission" date="2023-08" db="EMBL/GenBank/DDBJ databases">
        <authorList>
            <person name="Chen Y."/>
            <person name="Shah S."/>
            <person name="Dougan E. K."/>
            <person name="Thang M."/>
            <person name="Chan C."/>
        </authorList>
    </citation>
    <scope>NUCLEOTIDE SEQUENCE</scope>
</reference>
<keyword evidence="2" id="KW-1185">Reference proteome</keyword>
<name>A0AA36MM66_9DINO</name>
<organism evidence="1 2">
    <name type="scientific">Effrenium voratum</name>
    <dbReference type="NCBI Taxonomy" id="2562239"/>
    <lineage>
        <taxon>Eukaryota</taxon>
        <taxon>Sar</taxon>
        <taxon>Alveolata</taxon>
        <taxon>Dinophyceae</taxon>
        <taxon>Suessiales</taxon>
        <taxon>Symbiodiniaceae</taxon>
        <taxon>Effrenium</taxon>
    </lineage>
</organism>
<sequence length="199" mass="22808">MPRVNGHKDRFDRQMVLLGQDLPEQPSLISLELDRTYFSARSAVCTAQRLRPGLPVTFQLQNLKPDTPYMVFISNIPEAEMRSPLRFRTLPTRMESLRVVVLGDYATASFGSGWQDDSDPWKELQKSVASGLEVQVALQVGRSYAAEIFDQVCGSLQEHQSFCEGPRQRMLKEARNLLRESYRITRGLRTLLRMGREEM</sequence>
<protein>
    <submittedName>
        <fullName evidence="1">Uncharacterized protein</fullName>
    </submittedName>
</protein>
<evidence type="ECO:0000313" key="1">
    <source>
        <dbReference type="EMBL" id="CAJ1377759.1"/>
    </source>
</evidence>
<evidence type="ECO:0000313" key="2">
    <source>
        <dbReference type="Proteomes" id="UP001178507"/>
    </source>
</evidence>
<proteinExistence type="predicted"/>
<gene>
    <name evidence="1" type="ORF">EVOR1521_LOCUS6478</name>
</gene>
<dbReference type="Proteomes" id="UP001178507">
    <property type="component" value="Unassembled WGS sequence"/>
</dbReference>
<dbReference type="AlphaFoldDB" id="A0AA36MM66"/>
<dbReference type="EMBL" id="CAUJNA010000486">
    <property type="protein sequence ID" value="CAJ1377759.1"/>
    <property type="molecule type" value="Genomic_DNA"/>
</dbReference>